<gene>
    <name evidence="2" type="ORF">Pmani_002802</name>
</gene>
<feature type="chain" id="PRO_5042256768" description="WAP domain-containing protein" evidence="1">
    <location>
        <begin position="21"/>
        <end position="78"/>
    </location>
</feature>
<evidence type="ECO:0000256" key="1">
    <source>
        <dbReference type="SAM" id="SignalP"/>
    </source>
</evidence>
<sequence length="78" mass="8578">MNKVTLSVLLVVLMAASTTASRSYHPHRRCPFIDVAVTYFPPGQPIWCYSNSQCHVGQICCPAKNAKSNLCAYPEGYA</sequence>
<evidence type="ECO:0008006" key="4">
    <source>
        <dbReference type="Google" id="ProtNLM"/>
    </source>
</evidence>
<evidence type="ECO:0000313" key="2">
    <source>
        <dbReference type="EMBL" id="KAK4326696.1"/>
    </source>
</evidence>
<feature type="signal peptide" evidence="1">
    <location>
        <begin position="1"/>
        <end position="20"/>
    </location>
</feature>
<keyword evidence="3" id="KW-1185">Reference proteome</keyword>
<proteinExistence type="predicted"/>
<name>A0AAE1QHT7_9EUCA</name>
<keyword evidence="1" id="KW-0732">Signal</keyword>
<evidence type="ECO:0000313" key="3">
    <source>
        <dbReference type="Proteomes" id="UP001292094"/>
    </source>
</evidence>
<organism evidence="2 3">
    <name type="scientific">Petrolisthes manimaculis</name>
    <dbReference type="NCBI Taxonomy" id="1843537"/>
    <lineage>
        <taxon>Eukaryota</taxon>
        <taxon>Metazoa</taxon>
        <taxon>Ecdysozoa</taxon>
        <taxon>Arthropoda</taxon>
        <taxon>Crustacea</taxon>
        <taxon>Multicrustacea</taxon>
        <taxon>Malacostraca</taxon>
        <taxon>Eumalacostraca</taxon>
        <taxon>Eucarida</taxon>
        <taxon>Decapoda</taxon>
        <taxon>Pleocyemata</taxon>
        <taxon>Anomura</taxon>
        <taxon>Galatheoidea</taxon>
        <taxon>Porcellanidae</taxon>
        <taxon>Petrolisthes</taxon>
    </lineage>
</organism>
<dbReference type="Proteomes" id="UP001292094">
    <property type="component" value="Unassembled WGS sequence"/>
</dbReference>
<dbReference type="AlphaFoldDB" id="A0AAE1QHT7"/>
<accession>A0AAE1QHT7</accession>
<comment type="caution">
    <text evidence="2">The sequence shown here is derived from an EMBL/GenBank/DDBJ whole genome shotgun (WGS) entry which is preliminary data.</text>
</comment>
<dbReference type="EMBL" id="JAWZYT010000202">
    <property type="protein sequence ID" value="KAK4326696.1"/>
    <property type="molecule type" value="Genomic_DNA"/>
</dbReference>
<protein>
    <recommendedName>
        <fullName evidence="4">WAP domain-containing protein</fullName>
    </recommendedName>
</protein>
<reference evidence="2" key="1">
    <citation type="submission" date="2023-11" db="EMBL/GenBank/DDBJ databases">
        <title>Genome assemblies of two species of porcelain crab, Petrolisthes cinctipes and Petrolisthes manimaculis (Anomura: Porcellanidae).</title>
        <authorList>
            <person name="Angst P."/>
        </authorList>
    </citation>
    <scope>NUCLEOTIDE SEQUENCE</scope>
    <source>
        <strain evidence="2">PB745_02</strain>
        <tissue evidence="2">Gill</tissue>
    </source>
</reference>